<keyword evidence="4" id="KW-0479">Metal-binding</keyword>
<dbReference type="Proteomes" id="UP001501468">
    <property type="component" value="Unassembled WGS sequence"/>
</dbReference>
<gene>
    <name evidence="12" type="ORF">GCM10022399_27160</name>
</gene>
<evidence type="ECO:0000256" key="4">
    <source>
        <dbReference type="ARBA" id="ARBA00022723"/>
    </source>
</evidence>
<sequence length="188" mass="18265">MTEGTHSGATEPTGNTSISTHALDHGTDHGPDHGPDHGLSERVAVLTDRRGVLKLAGVVVGAGALAACSSPPVPTSSDAASPSGDSAGAASGAASGGIPTSEIPVGGGKIFADTRTVVTQPTAGSFKAFDSTCTHQGCPVTSIVGQQIVCPCHGSAFDVATGDVVNGPATSPLAPKKVTVTGSTLTVS</sequence>
<protein>
    <recommendedName>
        <fullName evidence="2">Cytochrome bc1 complex Rieske iron-sulfur subunit</fullName>
    </recommendedName>
    <alternativeName>
        <fullName evidence="8">Cytochrome bc1 reductase complex subunit QcrA</fullName>
    </alternativeName>
</protein>
<evidence type="ECO:0000256" key="3">
    <source>
        <dbReference type="ARBA" id="ARBA00022714"/>
    </source>
</evidence>
<evidence type="ECO:0000256" key="9">
    <source>
        <dbReference type="ARBA" id="ARBA00034078"/>
    </source>
</evidence>
<keyword evidence="3" id="KW-0001">2Fe-2S</keyword>
<dbReference type="PROSITE" id="PS51296">
    <property type="entry name" value="RIESKE"/>
    <property type="match status" value="1"/>
</dbReference>
<dbReference type="InterPro" id="IPR019546">
    <property type="entry name" value="TAT_signal_bac_arc"/>
</dbReference>
<dbReference type="PRINTS" id="PR00162">
    <property type="entry name" value="RIESKE"/>
</dbReference>
<keyword evidence="5" id="KW-0408">Iron</keyword>
<evidence type="ECO:0000256" key="5">
    <source>
        <dbReference type="ARBA" id="ARBA00023004"/>
    </source>
</evidence>
<comment type="caution">
    <text evidence="12">The sequence shown here is derived from an EMBL/GenBank/DDBJ whole genome shotgun (WGS) entry which is preliminary data.</text>
</comment>
<keyword evidence="6" id="KW-0411">Iron-sulfur</keyword>
<keyword evidence="7" id="KW-1015">Disulfide bond</keyword>
<organism evidence="12 13">
    <name type="scientific">Terrabacter ginsenosidimutans</name>
    <dbReference type="NCBI Taxonomy" id="490575"/>
    <lineage>
        <taxon>Bacteria</taxon>
        <taxon>Bacillati</taxon>
        <taxon>Actinomycetota</taxon>
        <taxon>Actinomycetes</taxon>
        <taxon>Micrococcales</taxon>
        <taxon>Intrasporangiaceae</taxon>
        <taxon>Terrabacter</taxon>
    </lineage>
</organism>
<comment type="function">
    <text evidence="1">Iron-sulfur subunit of the cytochrome bc1 complex, an essential component of the respiratory electron transport chain required for ATP synthesis. The bc1 complex catalyzes the oxidation of menaquinol and the reduction of cytochrome c in the respiratory chain. The bc1 complex operates through a Q-cycle mechanism that couples electron transfer to generation of the proton gradient that drives ATP synthesis.</text>
</comment>
<dbReference type="SUPFAM" id="SSF50022">
    <property type="entry name" value="ISP domain"/>
    <property type="match status" value="1"/>
</dbReference>
<evidence type="ECO:0000256" key="6">
    <source>
        <dbReference type="ARBA" id="ARBA00023014"/>
    </source>
</evidence>
<dbReference type="InterPro" id="IPR036922">
    <property type="entry name" value="Rieske_2Fe-2S_sf"/>
</dbReference>
<evidence type="ECO:0000313" key="12">
    <source>
        <dbReference type="EMBL" id="GAA3708956.1"/>
    </source>
</evidence>
<accession>A0ABP7DWH6</accession>
<dbReference type="InterPro" id="IPR005805">
    <property type="entry name" value="Rieske_Fe-S_prot_C"/>
</dbReference>
<evidence type="ECO:0000256" key="2">
    <source>
        <dbReference type="ARBA" id="ARBA00015816"/>
    </source>
</evidence>
<name>A0ABP7DWH6_9MICO</name>
<dbReference type="InterPro" id="IPR014349">
    <property type="entry name" value="Rieske_Fe-S_prot"/>
</dbReference>
<dbReference type="PROSITE" id="PS51318">
    <property type="entry name" value="TAT"/>
    <property type="match status" value="1"/>
</dbReference>
<keyword evidence="13" id="KW-1185">Reference proteome</keyword>
<feature type="compositionally biased region" description="Basic and acidic residues" evidence="10">
    <location>
        <begin position="22"/>
        <end position="39"/>
    </location>
</feature>
<feature type="compositionally biased region" description="Polar residues" evidence="10">
    <location>
        <begin position="1"/>
        <end position="20"/>
    </location>
</feature>
<dbReference type="CDD" id="cd03467">
    <property type="entry name" value="Rieske"/>
    <property type="match status" value="1"/>
</dbReference>
<feature type="domain" description="Rieske" evidence="11">
    <location>
        <begin position="95"/>
        <end position="187"/>
    </location>
</feature>
<comment type="cofactor">
    <cofactor evidence="9">
        <name>[2Fe-2S] cluster</name>
        <dbReference type="ChEBI" id="CHEBI:190135"/>
    </cofactor>
</comment>
<dbReference type="InterPro" id="IPR017941">
    <property type="entry name" value="Rieske_2Fe-2S"/>
</dbReference>
<evidence type="ECO:0000256" key="7">
    <source>
        <dbReference type="ARBA" id="ARBA00023157"/>
    </source>
</evidence>
<evidence type="ECO:0000259" key="11">
    <source>
        <dbReference type="PROSITE" id="PS51296"/>
    </source>
</evidence>
<feature type="region of interest" description="Disordered" evidence="10">
    <location>
        <begin position="68"/>
        <end position="103"/>
    </location>
</feature>
<dbReference type="Pfam" id="PF00355">
    <property type="entry name" value="Rieske"/>
    <property type="match status" value="1"/>
</dbReference>
<evidence type="ECO:0000313" key="13">
    <source>
        <dbReference type="Proteomes" id="UP001501468"/>
    </source>
</evidence>
<evidence type="ECO:0000256" key="8">
    <source>
        <dbReference type="ARBA" id="ARBA00029586"/>
    </source>
</evidence>
<dbReference type="PANTHER" id="PTHR10134">
    <property type="entry name" value="CYTOCHROME B-C1 COMPLEX SUBUNIT RIESKE, MITOCHONDRIAL"/>
    <property type="match status" value="1"/>
</dbReference>
<evidence type="ECO:0000256" key="1">
    <source>
        <dbReference type="ARBA" id="ARBA00002494"/>
    </source>
</evidence>
<dbReference type="RefSeq" id="WP_344947366.1">
    <property type="nucleotide sequence ID" value="NZ_BAABDC010000004.1"/>
</dbReference>
<dbReference type="InterPro" id="IPR006311">
    <property type="entry name" value="TAT_signal"/>
</dbReference>
<evidence type="ECO:0000256" key="10">
    <source>
        <dbReference type="SAM" id="MobiDB-lite"/>
    </source>
</evidence>
<proteinExistence type="predicted"/>
<reference evidence="13" key="1">
    <citation type="journal article" date="2019" name="Int. J. Syst. Evol. Microbiol.">
        <title>The Global Catalogue of Microorganisms (GCM) 10K type strain sequencing project: providing services to taxonomists for standard genome sequencing and annotation.</title>
        <authorList>
            <consortium name="The Broad Institute Genomics Platform"/>
            <consortium name="The Broad Institute Genome Sequencing Center for Infectious Disease"/>
            <person name="Wu L."/>
            <person name="Ma J."/>
        </authorList>
    </citation>
    <scope>NUCLEOTIDE SEQUENCE [LARGE SCALE GENOMIC DNA]</scope>
    <source>
        <strain evidence="13">JCM 17125</strain>
    </source>
</reference>
<dbReference type="EMBL" id="BAABDC010000004">
    <property type="protein sequence ID" value="GAA3708956.1"/>
    <property type="molecule type" value="Genomic_DNA"/>
</dbReference>
<dbReference type="NCBIfam" id="TIGR01409">
    <property type="entry name" value="TAT_signal_seq"/>
    <property type="match status" value="1"/>
</dbReference>
<dbReference type="Gene3D" id="2.102.10.10">
    <property type="entry name" value="Rieske [2Fe-2S] iron-sulphur domain"/>
    <property type="match status" value="1"/>
</dbReference>
<feature type="region of interest" description="Disordered" evidence="10">
    <location>
        <begin position="1"/>
        <end position="39"/>
    </location>
</feature>
<feature type="compositionally biased region" description="Low complexity" evidence="10">
    <location>
        <begin position="76"/>
        <end position="97"/>
    </location>
</feature>